<dbReference type="EC" id="2.7.1.58" evidence="1"/>
<dbReference type="OrthoDB" id="256574at2"/>
<dbReference type="Gene3D" id="3.30.420.310">
    <property type="entry name" value="2-keto-3-deoxy-galactonokinase, C-terminal domain"/>
    <property type="match status" value="1"/>
</dbReference>
<dbReference type="AlphaFoldDB" id="A0A0L7SZ22"/>
<name>A0A0L7SZ22_9GAMM</name>
<protein>
    <submittedName>
        <fullName evidence="1">2-oxo-3-deoxygalactonate kinase</fullName>
        <ecNumber evidence="1">2.7.1.58</ecNumber>
    </submittedName>
</protein>
<evidence type="ECO:0000313" key="2">
    <source>
        <dbReference type="EMBL" id="KOC93201.1"/>
    </source>
</evidence>
<dbReference type="Pfam" id="PF05035">
    <property type="entry name" value="DGOK"/>
    <property type="match status" value="1"/>
</dbReference>
<dbReference type="CDD" id="cd24012">
    <property type="entry name" value="ASKHA_NBD_KDGal-kinase"/>
    <property type="match status" value="1"/>
</dbReference>
<reference evidence="3 4" key="1">
    <citation type="journal article" date="2015" name="Int. J. Syst. Evol. Microbiol.">
        <title>Erwinia iniecta sp. nov., isolated from Russian wheat aphids (Diuraphis noxia).</title>
        <authorList>
            <person name="Campillo T."/>
            <person name="Luna E."/>
            <person name="Portier P."/>
            <person name="Fischer-Le Saux M."/>
            <person name="Lapitan N."/>
            <person name="Tisserat N.A."/>
            <person name="Leach J.E."/>
        </authorList>
    </citation>
    <scope>NUCLEOTIDE SEQUENCE [LARGE SCALE GENOMIC DNA]</scope>
    <source>
        <strain evidence="1 4">B120</strain>
        <strain evidence="2 3">B149</strain>
    </source>
</reference>
<dbReference type="EMBL" id="JRXF01000016">
    <property type="protein sequence ID" value="KOC93201.1"/>
    <property type="molecule type" value="Genomic_DNA"/>
</dbReference>
<comment type="caution">
    <text evidence="1">The sequence shown here is derived from an EMBL/GenBank/DDBJ whole genome shotgun (WGS) entry which is preliminary data.</text>
</comment>
<evidence type="ECO:0000313" key="4">
    <source>
        <dbReference type="Proteomes" id="UP000037088"/>
    </source>
</evidence>
<organism evidence="1 4">
    <name type="scientific">Winslowiella iniecta</name>
    <dbReference type="NCBI Taxonomy" id="1560201"/>
    <lineage>
        <taxon>Bacteria</taxon>
        <taxon>Pseudomonadati</taxon>
        <taxon>Pseudomonadota</taxon>
        <taxon>Gammaproteobacteria</taxon>
        <taxon>Enterobacterales</taxon>
        <taxon>Erwiniaceae</taxon>
        <taxon>Winslowiella</taxon>
    </lineage>
</organism>
<proteinExistence type="predicted"/>
<dbReference type="Proteomes" id="UP000036851">
    <property type="component" value="Unassembled WGS sequence"/>
</dbReference>
<keyword evidence="1" id="KW-0418">Kinase</keyword>
<gene>
    <name evidence="1" type="ORF">NG42_16655</name>
    <name evidence="2" type="ORF">NG43_11450</name>
</gene>
<dbReference type="Gene3D" id="3.30.420.300">
    <property type="entry name" value="2-keto-3-deoxy-galactonokinase, substrate binding domain"/>
    <property type="match status" value="1"/>
</dbReference>
<sequence length="293" mass="31948">MTSYIAIDWGSTHLRAWHYRQGECIDQRRSEAGVTRLAGRSPAEVFASVTEGWPVDQLPVVMAGMVGSNAGWQAVPYLPCPVSLTQLATRLNRVAGKAWIVPGLCLERRDNHNIMRGEETQLLGAVNLAAATTYVLPGTHAKWVQADGDTVHDFRSVMTGELHHLLLQHSLLGAGLPPQQPDNAAFRDGLETGCNDRSILSRLFEVRAAHVLGSRPAESTSEFLSGLLIGHEVAQMQQQFALNRRQPLTLIADGSLAERYQQAMTFAGIPAQRLGGDDAFQHGIRSIADELAD</sequence>
<dbReference type="GO" id="GO:0034194">
    <property type="term" value="P:D-galactonate catabolic process"/>
    <property type="evidence" value="ECO:0007669"/>
    <property type="project" value="InterPro"/>
</dbReference>
<dbReference type="Proteomes" id="UP000037088">
    <property type="component" value="Unassembled WGS sequence"/>
</dbReference>
<evidence type="ECO:0000313" key="1">
    <source>
        <dbReference type="EMBL" id="KOC88353.1"/>
    </source>
</evidence>
<accession>A0A0L7SZ22</accession>
<dbReference type="GO" id="GO:0008671">
    <property type="term" value="F:2-dehydro-3-deoxygalactonokinase activity"/>
    <property type="evidence" value="ECO:0007669"/>
    <property type="project" value="UniProtKB-EC"/>
</dbReference>
<dbReference type="InterPro" id="IPR007729">
    <property type="entry name" value="DGOK"/>
</dbReference>
<keyword evidence="1" id="KW-0808">Transferase</keyword>
<dbReference type="STRING" id="1560201.NG42_16655"/>
<dbReference type="InterPro" id="IPR042258">
    <property type="entry name" value="DGOK_N"/>
</dbReference>
<keyword evidence="4" id="KW-1185">Reference proteome</keyword>
<dbReference type="RefSeq" id="WP_052901064.1">
    <property type="nucleotide sequence ID" value="NZ_JRXE01000025.1"/>
</dbReference>
<evidence type="ECO:0000313" key="3">
    <source>
        <dbReference type="Proteomes" id="UP000036851"/>
    </source>
</evidence>
<dbReference type="InterPro" id="IPR042257">
    <property type="entry name" value="DGOK_C"/>
</dbReference>
<dbReference type="EMBL" id="JRXE01000025">
    <property type="protein sequence ID" value="KOC88353.1"/>
    <property type="molecule type" value="Genomic_DNA"/>
</dbReference>
<dbReference type="PATRIC" id="fig|1560201.3.peg.3525"/>